<organism evidence="6 7">
    <name type="scientific">Plebeiibacterium marinum</name>
    <dbReference type="NCBI Taxonomy" id="2992111"/>
    <lineage>
        <taxon>Bacteria</taxon>
        <taxon>Pseudomonadati</taxon>
        <taxon>Bacteroidota</taxon>
        <taxon>Bacteroidia</taxon>
        <taxon>Marinilabiliales</taxon>
        <taxon>Marinilabiliaceae</taxon>
        <taxon>Plebeiibacterium</taxon>
    </lineage>
</organism>
<dbReference type="SMART" id="SM00490">
    <property type="entry name" value="HELICc"/>
    <property type="match status" value="1"/>
</dbReference>
<dbReference type="PROSITE" id="PS50966">
    <property type="entry name" value="ZF_SWIM"/>
    <property type="match status" value="1"/>
</dbReference>
<dbReference type="Gene3D" id="3.40.50.300">
    <property type="entry name" value="P-loop containing nucleotide triphosphate hydrolases"/>
    <property type="match status" value="1"/>
</dbReference>
<dbReference type="AlphaFoldDB" id="A0AAE3MD52"/>
<dbReference type="Gene3D" id="3.40.50.10810">
    <property type="entry name" value="Tandem AAA-ATPase domain"/>
    <property type="match status" value="1"/>
</dbReference>
<dbReference type="InterPro" id="IPR001650">
    <property type="entry name" value="Helicase_C-like"/>
</dbReference>
<dbReference type="GO" id="GO:0004386">
    <property type="term" value="F:helicase activity"/>
    <property type="evidence" value="ECO:0007669"/>
    <property type="project" value="UniProtKB-KW"/>
</dbReference>
<dbReference type="GO" id="GO:0005524">
    <property type="term" value="F:ATP binding"/>
    <property type="evidence" value="ECO:0007669"/>
    <property type="project" value="InterPro"/>
</dbReference>
<protein>
    <submittedName>
        <fullName evidence="6">DEAD/DEAH box helicase</fullName>
    </submittedName>
</protein>
<evidence type="ECO:0000259" key="4">
    <source>
        <dbReference type="PROSITE" id="PS51192"/>
    </source>
</evidence>
<gene>
    <name evidence="6" type="ORF">OM074_04410</name>
</gene>
<dbReference type="CDD" id="cd18793">
    <property type="entry name" value="SF2_C_SNF"/>
    <property type="match status" value="1"/>
</dbReference>
<dbReference type="EMBL" id="JAPDPI010000006">
    <property type="protein sequence ID" value="MCW3804857.1"/>
    <property type="molecule type" value="Genomic_DNA"/>
</dbReference>
<keyword evidence="2" id="KW-0863">Zinc-finger</keyword>
<dbReference type="InterPro" id="IPR027417">
    <property type="entry name" value="P-loop_NTPase"/>
</dbReference>
<dbReference type="PANTHER" id="PTHR10799">
    <property type="entry name" value="SNF2/RAD54 HELICASE FAMILY"/>
    <property type="match status" value="1"/>
</dbReference>
<feature type="domain" description="Helicase ATP-binding" evidence="4">
    <location>
        <begin position="798"/>
        <end position="956"/>
    </location>
</feature>
<keyword evidence="6" id="KW-0547">Nucleotide-binding</keyword>
<evidence type="ECO:0000313" key="6">
    <source>
        <dbReference type="EMBL" id="MCW3804857.1"/>
    </source>
</evidence>
<dbReference type="Proteomes" id="UP001207408">
    <property type="component" value="Unassembled WGS sequence"/>
</dbReference>
<dbReference type="SMART" id="SM00487">
    <property type="entry name" value="DEXDc"/>
    <property type="match status" value="1"/>
</dbReference>
<accession>A0AAE3MD52</accession>
<keyword evidence="6" id="KW-0347">Helicase</keyword>
<dbReference type="InterPro" id="IPR014001">
    <property type="entry name" value="Helicase_ATP-bd"/>
</dbReference>
<reference evidence="6" key="1">
    <citation type="submission" date="2022-10" db="EMBL/GenBank/DDBJ databases">
        <authorList>
            <person name="Yu W.X."/>
        </authorList>
    </citation>
    <scope>NUCLEOTIDE SEQUENCE</scope>
    <source>
        <strain evidence="6">D04</strain>
    </source>
</reference>
<dbReference type="PROSITE" id="PS51192">
    <property type="entry name" value="HELICASE_ATP_BIND_1"/>
    <property type="match status" value="1"/>
</dbReference>
<keyword evidence="1" id="KW-0378">Hydrolase</keyword>
<feature type="domain" description="SWIM-type" evidence="3">
    <location>
        <begin position="57"/>
        <end position="94"/>
    </location>
</feature>
<evidence type="ECO:0000256" key="2">
    <source>
        <dbReference type="PROSITE-ProRule" id="PRU00325"/>
    </source>
</evidence>
<keyword evidence="7" id="KW-1185">Reference proteome</keyword>
<dbReference type="GO" id="GO:0016787">
    <property type="term" value="F:hydrolase activity"/>
    <property type="evidence" value="ECO:0007669"/>
    <property type="project" value="UniProtKB-KW"/>
</dbReference>
<feature type="domain" description="Helicase C-terminal" evidence="5">
    <location>
        <begin position="1080"/>
        <end position="1233"/>
    </location>
</feature>
<dbReference type="Pfam" id="PF00176">
    <property type="entry name" value="SNF2-rel_dom"/>
    <property type="match status" value="1"/>
</dbReference>
<dbReference type="SUPFAM" id="SSF52540">
    <property type="entry name" value="P-loop containing nucleoside triphosphate hydrolases"/>
    <property type="match status" value="2"/>
</dbReference>
<keyword evidence="6" id="KW-0067">ATP-binding</keyword>
<name>A0AAE3MD52_9BACT</name>
<evidence type="ECO:0000313" key="7">
    <source>
        <dbReference type="Proteomes" id="UP001207408"/>
    </source>
</evidence>
<dbReference type="PROSITE" id="PS51194">
    <property type="entry name" value="HELICASE_CTER"/>
    <property type="match status" value="1"/>
</dbReference>
<dbReference type="Pfam" id="PF00271">
    <property type="entry name" value="Helicase_C"/>
    <property type="match status" value="1"/>
</dbReference>
<keyword evidence="2" id="KW-0862">Zinc</keyword>
<proteinExistence type="predicted"/>
<dbReference type="RefSeq" id="WP_301198079.1">
    <property type="nucleotide sequence ID" value="NZ_JAPDPI010000006.1"/>
</dbReference>
<dbReference type="InterPro" id="IPR038718">
    <property type="entry name" value="SNF2-like_sf"/>
</dbReference>
<evidence type="ECO:0000256" key="1">
    <source>
        <dbReference type="ARBA" id="ARBA00022801"/>
    </source>
</evidence>
<evidence type="ECO:0000259" key="3">
    <source>
        <dbReference type="PROSITE" id="PS50966"/>
    </source>
</evidence>
<dbReference type="InterPro" id="IPR000330">
    <property type="entry name" value="SNF2_N"/>
</dbReference>
<sequence>MPEHSKKDYIERFIKYRASEKVINKGKDLYNDGAVTLTYKSDASDAWHFSVQGSQKYSVIIKDLNKGDISIKCTCPFEWGTICKHSVASLLYVTDAGDDALPQAVQGEMLSNRVQRTALGFRIEDYKFIDSDVINKYSSYSILNNLKHSYKGIKIEDVKIEANQVLFEIRDDNFNVDVVYIRFRNDEVYISSATGSGTPRLNKLETFALMAIAESNTPDLLDVIFNKGLKDIEKETLIRYGFSEDDDFSVYFQHVFVPERGLDISSRPDQKGLIPIQSLNEVSFVNFVEKLNEETLVLDNIPKASDEFALGFVIDYGAADQDSFLDEYYFVEDSELEIFAITAKTSKDQRYLTSHFKRYDEFETLVKVTDNQQNIIDLIAKLKEDSSSEKRRFSLTKKLILLMAKERFVYTHETDDSRLRKADLLPVKISEELAEARYYTYENEKFVGVDLEVNIGDKKIDPLHIEKKQREFHVYNMDGLIHIPANFSVAKHVEAWEQPVKMVKQYKNKFIADVVLPLSKNFEINFEDWSLDVNTVELDFRSKQIYLTEQYNYLIITPQVEYHNGVSVALNHSGNVLIHNGEEIKEYVRNFELEEDFIDSIASLHPYFDEQKEEKVFYLHYDDFSKDMWFYKFFDQMQNMEIEVYGLKDLKNFRYSPHQGKVTTSVASGQDWFEVDVKVSFGDDVVSLKDIRKAILNKQKYIQLDNGKVGLLPTEWFHKLEKYFRHGELKDGKLAVSKLRFSIIDELFDDISDAEIINEISEKRNRLLQFKEISNTDVPVEIKADLRPYQKEGLNWLNFLDEMGWGGILADDMGLGKTLQVLTFLQHVLKKDDTTNLIIVPTTLLFNWQKEIEKFSPELRAFYHYGISRALNTDVFGAFDVVFTTYGVLLRDIEFLKDFKFNYLVLDESQAIKNPASRRFKAVNLIQAKNRLALSGTPIENSTFDLFAQMSFVNRGFFGGVTAFKESFSNRIDKDGDDNIAAELQRLINPFILRRTKEKVAKELPAKTEDVIYCEMDSEQRKVYNAYRNEFRNRLLGNIAEEGMAKSKMLVLEALTRLRQICDSPVLLGDDKIDTSESVKIKEIVQHVTEKTAKHKILIFSQFVKMLDLIKSELSRRNIDFEYLDGQCSPSQREKSVENFQSNEELRVFLISLKAGGTGLNLTAADYVYIVDPWWNPAVENQAIDRCYRIGQDKKVFAYRMICKDTVEEKILNLQNKKKKIAGDIVQTDENIMKTLEVDDIKSLFG</sequence>
<comment type="caution">
    <text evidence="6">The sequence shown here is derived from an EMBL/GenBank/DDBJ whole genome shotgun (WGS) entry which is preliminary data.</text>
</comment>
<dbReference type="InterPro" id="IPR049730">
    <property type="entry name" value="SNF2/RAD54-like_C"/>
</dbReference>
<dbReference type="InterPro" id="IPR007527">
    <property type="entry name" value="Znf_SWIM"/>
</dbReference>
<dbReference type="GO" id="GO:0008270">
    <property type="term" value="F:zinc ion binding"/>
    <property type="evidence" value="ECO:0007669"/>
    <property type="project" value="UniProtKB-KW"/>
</dbReference>
<keyword evidence="2" id="KW-0479">Metal-binding</keyword>
<evidence type="ECO:0000259" key="5">
    <source>
        <dbReference type="PROSITE" id="PS51194"/>
    </source>
</evidence>